<dbReference type="OrthoDB" id="2773799at2759"/>
<keyword evidence="2" id="KW-1185">Reference proteome</keyword>
<dbReference type="HOGENOM" id="CLU_506328_0_0_1"/>
<evidence type="ECO:0000313" key="2">
    <source>
        <dbReference type="Proteomes" id="UP000053257"/>
    </source>
</evidence>
<dbReference type="AlphaFoldDB" id="A0A0C3PU04"/>
<sequence length="538" mass="60786">MKHEVSSNIPTPIYKMKKFLKIGRKAGLDLETPILTSPSYTSIQECRPPVYVLRSARKKKARGTHLCLLIDEILRNIAAHLPDNRSCLSMGLCCRAFFEPAMDALWCNLSGLRPLLKCLSEEIILAIPGVGNDTLISEHGSGSLPREEWLRFEYYSRRVRRLMIGKRRDCASAVSFYTEPKFFDFVQVHYPTPGTALPNLQHLEWYDEEDVHYAEIFVRPSLRSLTCSGWLDRSELIVASNPDPPSANPLNDPLVAERLNQLLCHLTNIVTLDLGIPLSEDAITHLSAIPSLRYLSIVFTSTTFRRPPSHPNNLFMFSALGSLKIHSQSDDISASTRFLATISARNLFDLSLGFSLRSPTSAMHPLFEAVGNLQGLSNLELNFLPSLSSVWHEVIVPGDAILPLFKLKGLYTFAIHSLPIQMTTEHWRKMAEAWPLLYSLSVTPLASDSSQAYRTRIPFHDLVIFAELLSELRMLTVETEEPEACSILDVMPLWPPFSMVTDVDLLQSPLPRTTMELSRKFLRQIFPYADFSHAYEDV</sequence>
<evidence type="ECO:0008006" key="3">
    <source>
        <dbReference type="Google" id="ProtNLM"/>
    </source>
</evidence>
<gene>
    <name evidence="1" type="ORF">PHLGIDRAFT_125012</name>
</gene>
<evidence type="ECO:0000313" key="1">
    <source>
        <dbReference type="EMBL" id="KIP11108.1"/>
    </source>
</evidence>
<organism evidence="1 2">
    <name type="scientific">Phlebiopsis gigantea (strain 11061_1 CR5-6)</name>
    <name type="common">White-rot fungus</name>
    <name type="synonym">Peniophora gigantea</name>
    <dbReference type="NCBI Taxonomy" id="745531"/>
    <lineage>
        <taxon>Eukaryota</taxon>
        <taxon>Fungi</taxon>
        <taxon>Dikarya</taxon>
        <taxon>Basidiomycota</taxon>
        <taxon>Agaricomycotina</taxon>
        <taxon>Agaricomycetes</taxon>
        <taxon>Polyporales</taxon>
        <taxon>Phanerochaetaceae</taxon>
        <taxon>Phlebiopsis</taxon>
    </lineage>
</organism>
<name>A0A0C3PU04_PHLG1</name>
<protein>
    <recommendedName>
        <fullName evidence="3">F-box domain-containing protein</fullName>
    </recommendedName>
</protein>
<dbReference type="STRING" id="745531.A0A0C3PU04"/>
<accession>A0A0C3PU04</accession>
<dbReference type="Proteomes" id="UP000053257">
    <property type="component" value="Unassembled WGS sequence"/>
</dbReference>
<reference evidence="1 2" key="1">
    <citation type="journal article" date="2014" name="PLoS Genet.">
        <title>Analysis of the Phlebiopsis gigantea genome, transcriptome and secretome provides insight into its pioneer colonization strategies of wood.</title>
        <authorList>
            <person name="Hori C."/>
            <person name="Ishida T."/>
            <person name="Igarashi K."/>
            <person name="Samejima M."/>
            <person name="Suzuki H."/>
            <person name="Master E."/>
            <person name="Ferreira P."/>
            <person name="Ruiz-Duenas F.J."/>
            <person name="Held B."/>
            <person name="Canessa P."/>
            <person name="Larrondo L.F."/>
            <person name="Schmoll M."/>
            <person name="Druzhinina I.S."/>
            <person name="Kubicek C.P."/>
            <person name="Gaskell J.A."/>
            <person name="Kersten P."/>
            <person name="St John F."/>
            <person name="Glasner J."/>
            <person name="Sabat G."/>
            <person name="Splinter BonDurant S."/>
            <person name="Syed K."/>
            <person name="Yadav J."/>
            <person name="Mgbeahuruike A.C."/>
            <person name="Kovalchuk A."/>
            <person name="Asiegbu F.O."/>
            <person name="Lackner G."/>
            <person name="Hoffmeister D."/>
            <person name="Rencoret J."/>
            <person name="Gutierrez A."/>
            <person name="Sun H."/>
            <person name="Lindquist E."/>
            <person name="Barry K."/>
            <person name="Riley R."/>
            <person name="Grigoriev I.V."/>
            <person name="Henrissat B."/>
            <person name="Kues U."/>
            <person name="Berka R.M."/>
            <person name="Martinez A.T."/>
            <person name="Covert S.F."/>
            <person name="Blanchette R.A."/>
            <person name="Cullen D."/>
        </authorList>
    </citation>
    <scope>NUCLEOTIDE SEQUENCE [LARGE SCALE GENOMIC DNA]</scope>
    <source>
        <strain evidence="1 2">11061_1 CR5-6</strain>
    </source>
</reference>
<dbReference type="EMBL" id="KN840448">
    <property type="protein sequence ID" value="KIP11108.1"/>
    <property type="molecule type" value="Genomic_DNA"/>
</dbReference>
<proteinExistence type="predicted"/>